<comment type="caution">
    <text evidence="2">The sequence shown here is derived from an EMBL/GenBank/DDBJ whole genome shotgun (WGS) entry which is preliminary data.</text>
</comment>
<dbReference type="Proteomes" id="UP000033140">
    <property type="component" value="Unassembled WGS sequence"/>
</dbReference>
<dbReference type="Pfam" id="PF13812">
    <property type="entry name" value="PPR_3"/>
    <property type="match status" value="1"/>
</dbReference>
<reference evidence="2 3" key="3">
    <citation type="journal article" date="2015" name="Genome Announc.">
        <title>Draft Genome Sequence of the Archiascomycetous Yeast Saitoella complicata.</title>
        <authorList>
            <person name="Yamauchi K."/>
            <person name="Kondo S."/>
            <person name="Hamamoto M."/>
            <person name="Takahashi Y."/>
            <person name="Ogura Y."/>
            <person name="Hayashi T."/>
            <person name="Nishida H."/>
        </authorList>
    </citation>
    <scope>NUCLEOTIDE SEQUENCE [LARGE SCALE GENOMIC DNA]</scope>
    <source>
        <strain evidence="2 3">NRRL Y-17804</strain>
    </source>
</reference>
<dbReference type="NCBIfam" id="TIGR00756">
    <property type="entry name" value="PPR"/>
    <property type="match status" value="3"/>
</dbReference>
<gene>
    <name evidence="2" type="ORF">G7K_4836-t1</name>
</gene>
<dbReference type="InterPro" id="IPR011990">
    <property type="entry name" value="TPR-like_helical_dom_sf"/>
</dbReference>
<dbReference type="Pfam" id="PF01535">
    <property type="entry name" value="PPR"/>
    <property type="match status" value="4"/>
</dbReference>
<dbReference type="PANTHER" id="PTHR47938">
    <property type="entry name" value="RESPIRATORY COMPLEX I CHAPERONE (CIA84), PUTATIVE (AFU_ORTHOLOGUE AFUA_2G06020)-RELATED"/>
    <property type="match status" value="1"/>
</dbReference>
<evidence type="ECO:0000313" key="2">
    <source>
        <dbReference type="EMBL" id="GAO50715.1"/>
    </source>
</evidence>
<evidence type="ECO:0000256" key="1">
    <source>
        <dbReference type="PROSITE-ProRule" id="PRU00708"/>
    </source>
</evidence>
<name>A0A0E9NMR6_SAICN</name>
<accession>A0A0E9NMR6</accession>
<feature type="repeat" description="PPR" evidence="1">
    <location>
        <begin position="422"/>
        <end position="456"/>
    </location>
</feature>
<evidence type="ECO:0000313" key="3">
    <source>
        <dbReference type="Proteomes" id="UP000033140"/>
    </source>
</evidence>
<reference evidence="2 3" key="2">
    <citation type="journal article" date="2014" name="J. Gen. Appl. Microbiol.">
        <title>The early diverging ascomycetous budding yeast Saitoella complicata has three histone deacetylases belonging to the Clr6, Hos2, and Rpd3 lineages.</title>
        <authorList>
            <person name="Nishida H."/>
            <person name="Matsumoto T."/>
            <person name="Kondo S."/>
            <person name="Hamamoto M."/>
            <person name="Yoshikawa H."/>
        </authorList>
    </citation>
    <scope>NUCLEOTIDE SEQUENCE [LARGE SCALE GENOMIC DNA]</scope>
    <source>
        <strain evidence="2 3">NRRL Y-17804</strain>
    </source>
</reference>
<dbReference type="PANTHER" id="PTHR47938:SF35">
    <property type="entry name" value="PENTATRICOPEPTIDE REPEAT-CONTAINING PROTEIN 4, MITOCHONDRIAL-RELATED"/>
    <property type="match status" value="1"/>
</dbReference>
<proteinExistence type="predicted"/>
<dbReference type="Pfam" id="PF13041">
    <property type="entry name" value="PPR_2"/>
    <property type="match status" value="1"/>
</dbReference>
<dbReference type="AlphaFoldDB" id="A0A0E9NMR6"/>
<feature type="repeat" description="PPR" evidence="1">
    <location>
        <begin position="492"/>
        <end position="526"/>
    </location>
</feature>
<dbReference type="InterPro" id="IPR002885">
    <property type="entry name" value="PPR_rpt"/>
</dbReference>
<dbReference type="GO" id="GO:0140053">
    <property type="term" value="P:mitochondrial gene expression"/>
    <property type="evidence" value="ECO:0007669"/>
    <property type="project" value="TreeGrafter"/>
</dbReference>
<evidence type="ECO:0008006" key="4">
    <source>
        <dbReference type="Google" id="ProtNLM"/>
    </source>
</evidence>
<feature type="repeat" description="PPR" evidence="1">
    <location>
        <begin position="670"/>
        <end position="704"/>
    </location>
</feature>
<sequence length="992" mass="113223">MTRIGMRLEQAAIRLSKTLPPVFDLVAPAASRHHITRRKCWRPGGNNVRSLRRYTTAVSFDALNNTEDSSILDEVDCVIPHDDTPRWDALAYLIYLDVPSSPINPQIGLGTGDRIVLPREQATIPLISLLKDGKPEHNVDIWYMYRYLPRGTLDANVRKSLLEYYDNLAEVGTQEEDIFEMGQRRFAFRNLHVLADFPESDLTVTDISYKIRALCRLDRLEEACTVFDRLVSMGGKWWMHGGAESLLFSLKKSRQFDMVAKIWRKTYDASLGSWPVQRNAFYSALFNGWQKLSEWATENIKNFMKTTTNGLDRWHRHVAREVILYHANQADKPAALFANDLLKLVRQAGSVVGVLEYTATIAALSKADLPRLAVSLYNDMLAIEKHKPNQVTVNVMLRVYDQLHDFRSMQQLFDGISDIQPGIRSYSIIMMSLARYGLVDLVEALYNQFKESGREPNEYIFAALMFARMMRLEVDQVKKWSDIAQRHGIKDSIVLHHMVLNVYSQTGDLAMAIKSLETMVAAGVVPNNHVFSSMVALFARRKDIDGAVMCFEWMQQGLRLKPDATDVGALLNAYVEVGDMKGADDFFRAISESYGVKRNVAHHNIMMKGWMIQKKFAKVLATFDAMRDAELRPDAETYNMIIQAHCAMHEMGVAEDCLRRMRASDRIKPNAYHYTTLMIAYLKQHDTQSCSEVYEQMLDDGVQPTFLTYTVVMQLYLSRGGPSGLRRANDLLEEIIARQDRLDLTSKYAPRTSVPPFLFMPVLKRNGALYGSTAARQVFDRFIDVVGALPDLQMLATLMLSYYRGNSYEMVERLWKLVRARAHELSRTIKITSEGIELDTATIRNSRHLCEPLLVYLQSLRDQRAYDKVDEVCAGLLQDGYAFDAAVWNTLVTLYTESGRLHLALRIVEEKLIDGNAAYNENHADMKAGTIPAGYTHVEFCAYSGTGQKLKEAVSRNLRGHDGKEGAMYDELFEKYPKTMSWLKRFRSRRDR</sequence>
<organism evidence="2 3">
    <name type="scientific">Saitoella complicata (strain BCRC 22490 / CBS 7301 / JCM 7358 / NBRC 10748 / NRRL Y-17804)</name>
    <dbReference type="NCBI Taxonomy" id="698492"/>
    <lineage>
        <taxon>Eukaryota</taxon>
        <taxon>Fungi</taxon>
        <taxon>Dikarya</taxon>
        <taxon>Ascomycota</taxon>
        <taxon>Taphrinomycotina</taxon>
        <taxon>Taphrinomycotina incertae sedis</taxon>
        <taxon>Saitoella</taxon>
    </lineage>
</organism>
<keyword evidence="3" id="KW-1185">Reference proteome</keyword>
<dbReference type="Gene3D" id="1.25.40.10">
    <property type="entry name" value="Tetratricopeptide repeat domain"/>
    <property type="match status" value="3"/>
</dbReference>
<dbReference type="STRING" id="698492.A0A0E9NMR6"/>
<dbReference type="EMBL" id="BACD03000036">
    <property type="protein sequence ID" value="GAO50715.1"/>
    <property type="molecule type" value="Genomic_DNA"/>
</dbReference>
<dbReference type="PROSITE" id="PS51375">
    <property type="entry name" value="PPR"/>
    <property type="match status" value="3"/>
</dbReference>
<reference evidence="2 3" key="1">
    <citation type="journal article" date="2011" name="J. Gen. Appl. Microbiol.">
        <title>Draft genome sequencing of the enigmatic yeast Saitoella complicata.</title>
        <authorList>
            <person name="Nishida H."/>
            <person name="Hamamoto M."/>
            <person name="Sugiyama J."/>
        </authorList>
    </citation>
    <scope>NUCLEOTIDE SEQUENCE [LARGE SCALE GENOMIC DNA]</scope>
    <source>
        <strain evidence="2 3">NRRL Y-17804</strain>
    </source>
</reference>
<protein>
    <recommendedName>
        <fullName evidence="4">Pentacotripeptide-repeat region of PRORP domain-containing protein</fullName>
    </recommendedName>
</protein>
<dbReference type="GO" id="GO:0003729">
    <property type="term" value="F:mRNA binding"/>
    <property type="evidence" value="ECO:0007669"/>
    <property type="project" value="TreeGrafter"/>
</dbReference>
<dbReference type="GO" id="GO:0005739">
    <property type="term" value="C:mitochondrion"/>
    <property type="evidence" value="ECO:0007669"/>
    <property type="project" value="TreeGrafter"/>
</dbReference>